<dbReference type="SMART" id="SM00116">
    <property type="entry name" value="CBS"/>
    <property type="match status" value="2"/>
</dbReference>
<dbReference type="SUPFAM" id="SSF56176">
    <property type="entry name" value="FAD-binding/transporter-associated domain-like"/>
    <property type="match status" value="1"/>
</dbReference>
<dbReference type="InterPro" id="IPR036318">
    <property type="entry name" value="FAD-bd_PCMH-like_sf"/>
</dbReference>
<keyword evidence="3" id="KW-0677">Repeat</keyword>
<feature type="transmembrane region" description="Helical" evidence="9">
    <location>
        <begin position="130"/>
        <end position="149"/>
    </location>
</feature>
<feature type="domain" description="CBS" evidence="10">
    <location>
        <begin position="271"/>
        <end position="328"/>
    </location>
</feature>
<dbReference type="InterPro" id="IPR044751">
    <property type="entry name" value="Ion_transp-like_CBS"/>
</dbReference>
<dbReference type="Pfam" id="PF01595">
    <property type="entry name" value="CNNM"/>
    <property type="match status" value="1"/>
</dbReference>
<dbReference type="InterPro" id="IPR016169">
    <property type="entry name" value="FAD-bd_PCMH_sub2"/>
</dbReference>
<dbReference type="Pfam" id="PF00571">
    <property type="entry name" value="CBS"/>
    <property type="match status" value="2"/>
</dbReference>
<feature type="transmembrane region" description="Helical" evidence="9">
    <location>
        <begin position="92"/>
        <end position="110"/>
    </location>
</feature>
<dbReference type="SMART" id="SM01091">
    <property type="entry name" value="CorC_HlyC"/>
    <property type="match status" value="1"/>
</dbReference>
<dbReference type="Gene3D" id="3.30.465.10">
    <property type="match status" value="1"/>
</dbReference>
<feature type="domain" description="CNNM transmembrane" evidence="11">
    <location>
        <begin position="1"/>
        <end position="188"/>
    </location>
</feature>
<evidence type="ECO:0000256" key="9">
    <source>
        <dbReference type="SAM" id="Phobius"/>
    </source>
</evidence>
<evidence type="ECO:0000256" key="4">
    <source>
        <dbReference type="ARBA" id="ARBA00022989"/>
    </source>
</evidence>
<dbReference type="EMBL" id="FNQN01000004">
    <property type="protein sequence ID" value="SEA23349.1"/>
    <property type="molecule type" value="Genomic_DNA"/>
</dbReference>
<evidence type="ECO:0000256" key="5">
    <source>
        <dbReference type="ARBA" id="ARBA00023122"/>
    </source>
</evidence>
<name>A0A1H3ZHX1_9BACT</name>
<dbReference type="RefSeq" id="WP_092346372.1">
    <property type="nucleotide sequence ID" value="NZ_FNQN01000004.1"/>
</dbReference>
<dbReference type="GO" id="GO:0005886">
    <property type="term" value="C:plasma membrane"/>
    <property type="evidence" value="ECO:0007669"/>
    <property type="project" value="TreeGrafter"/>
</dbReference>
<feature type="transmembrane region" description="Helical" evidence="9">
    <location>
        <begin position="61"/>
        <end position="85"/>
    </location>
</feature>
<organism evidence="12 13">
    <name type="scientific">Desulfuromusa kysingii</name>
    <dbReference type="NCBI Taxonomy" id="37625"/>
    <lineage>
        <taxon>Bacteria</taxon>
        <taxon>Pseudomonadati</taxon>
        <taxon>Thermodesulfobacteriota</taxon>
        <taxon>Desulfuromonadia</taxon>
        <taxon>Desulfuromonadales</taxon>
        <taxon>Geopsychrobacteraceae</taxon>
        <taxon>Desulfuromusa</taxon>
    </lineage>
</organism>
<evidence type="ECO:0000313" key="13">
    <source>
        <dbReference type="Proteomes" id="UP000199409"/>
    </source>
</evidence>
<dbReference type="InterPro" id="IPR046342">
    <property type="entry name" value="CBS_dom_sf"/>
</dbReference>
<dbReference type="FunFam" id="3.10.580.10:FF:000002">
    <property type="entry name" value="Magnesium/cobalt efflux protein CorC"/>
    <property type="match status" value="1"/>
</dbReference>
<evidence type="ECO:0000256" key="6">
    <source>
        <dbReference type="ARBA" id="ARBA00023136"/>
    </source>
</evidence>
<evidence type="ECO:0000256" key="3">
    <source>
        <dbReference type="ARBA" id="ARBA00022737"/>
    </source>
</evidence>
<dbReference type="AlphaFoldDB" id="A0A1H3ZHX1"/>
<evidence type="ECO:0000256" key="7">
    <source>
        <dbReference type="PROSITE-ProRule" id="PRU00703"/>
    </source>
</evidence>
<comment type="subcellular location">
    <subcellularLocation>
        <location evidence="1">Membrane</location>
        <topology evidence="1">Multi-pass membrane protein</topology>
    </subcellularLocation>
</comment>
<keyword evidence="6 8" id="KW-0472">Membrane</keyword>
<evidence type="ECO:0000256" key="8">
    <source>
        <dbReference type="PROSITE-ProRule" id="PRU01193"/>
    </source>
</evidence>
<dbReference type="Pfam" id="PF03471">
    <property type="entry name" value="CorC_HlyC"/>
    <property type="match status" value="1"/>
</dbReference>
<dbReference type="Proteomes" id="UP000199409">
    <property type="component" value="Unassembled WGS sequence"/>
</dbReference>
<evidence type="ECO:0000256" key="2">
    <source>
        <dbReference type="ARBA" id="ARBA00022692"/>
    </source>
</evidence>
<proteinExistence type="predicted"/>
<dbReference type="PANTHER" id="PTHR22777">
    <property type="entry name" value="HEMOLYSIN-RELATED"/>
    <property type="match status" value="1"/>
</dbReference>
<dbReference type="InterPro" id="IPR005170">
    <property type="entry name" value="Transptr-assoc_dom"/>
</dbReference>
<dbReference type="SUPFAM" id="SSF54631">
    <property type="entry name" value="CBS-domain pair"/>
    <property type="match status" value="1"/>
</dbReference>
<keyword evidence="5 7" id="KW-0129">CBS domain</keyword>
<gene>
    <name evidence="12" type="ORF">SAMN05660420_01535</name>
</gene>
<accession>A0A1H3ZHX1</accession>
<sequence length="418" mass="47257">MTDEITWRLLVLLLLLVFSGFFSGSETALLSLDKLRVLFLQQKQHRNADKLAKLLDNPDRLLSGILIGNNLVNIAASVIATGLFVSYFGEQGELFTVLILTPIVLIFAEVCPKTYAAQYPEKMSFLVLNPIRFVVWVLAPLIFVVSSISRLMTSMIRKKNAESFSVSEDEIRAMIEVGEESGVVAAEQRKMLYGIFDLSETRVRDIMIPRTEVTGVDISAQYKEVLAIARDARHSRFPVFNDNLDTIIGVIHSKDILGYVGPVEKFSLKELCRSPYYVPESKRIGVLLQSFRKKREHLAIVVDEYGGMEGIVTLEDVVEEIVGEIHDEYDIAEVGFRELGPGHYLLDAVLPLREVNRRFNLHLPEEHVTTLAGHLLQIMGKIPVEGDTCEEGNLKFRVRRMEDRRIEEIELVITSPKV</sequence>
<dbReference type="InterPro" id="IPR002550">
    <property type="entry name" value="CNNM"/>
</dbReference>
<evidence type="ECO:0000259" key="10">
    <source>
        <dbReference type="PROSITE" id="PS51371"/>
    </source>
</evidence>
<keyword evidence="2 8" id="KW-0812">Transmembrane</keyword>
<keyword evidence="4 8" id="KW-1133">Transmembrane helix</keyword>
<dbReference type="InterPro" id="IPR000644">
    <property type="entry name" value="CBS_dom"/>
</dbReference>
<dbReference type="OrthoDB" id="9798188at2"/>
<reference evidence="12 13" key="1">
    <citation type="submission" date="2016-10" db="EMBL/GenBank/DDBJ databases">
        <authorList>
            <person name="de Groot N.N."/>
        </authorList>
    </citation>
    <scope>NUCLEOTIDE SEQUENCE [LARGE SCALE GENOMIC DNA]</scope>
    <source>
        <strain evidence="12 13">DSM 7343</strain>
    </source>
</reference>
<dbReference type="Gene3D" id="3.10.580.10">
    <property type="entry name" value="CBS-domain"/>
    <property type="match status" value="1"/>
</dbReference>
<dbReference type="PROSITE" id="PS51371">
    <property type="entry name" value="CBS"/>
    <property type="match status" value="2"/>
</dbReference>
<protein>
    <submittedName>
        <fullName evidence="12">Putative hemolysin</fullName>
    </submittedName>
</protein>
<evidence type="ECO:0000256" key="1">
    <source>
        <dbReference type="ARBA" id="ARBA00004141"/>
    </source>
</evidence>
<dbReference type="PANTHER" id="PTHR22777:SF17">
    <property type="entry name" value="UPF0053 PROTEIN SLL0260"/>
    <property type="match status" value="1"/>
</dbReference>
<dbReference type="PROSITE" id="PS51846">
    <property type="entry name" value="CNNM"/>
    <property type="match status" value="1"/>
</dbReference>
<evidence type="ECO:0000259" key="11">
    <source>
        <dbReference type="PROSITE" id="PS51846"/>
    </source>
</evidence>
<dbReference type="CDD" id="cd04590">
    <property type="entry name" value="CBS_pair_CorC_HlyC_assoc"/>
    <property type="match status" value="1"/>
</dbReference>
<dbReference type="GO" id="GO:0050660">
    <property type="term" value="F:flavin adenine dinucleotide binding"/>
    <property type="evidence" value="ECO:0007669"/>
    <property type="project" value="InterPro"/>
</dbReference>
<evidence type="ECO:0000313" key="12">
    <source>
        <dbReference type="EMBL" id="SEA23349.1"/>
    </source>
</evidence>
<keyword evidence="13" id="KW-1185">Reference proteome</keyword>
<feature type="domain" description="CBS" evidence="10">
    <location>
        <begin position="207"/>
        <end position="270"/>
    </location>
</feature>